<dbReference type="RefSeq" id="WP_127709088.1">
    <property type="nucleotide sequence ID" value="NZ_SACO01000006.1"/>
</dbReference>
<dbReference type="EMBL" id="SACO01000006">
    <property type="protein sequence ID" value="RVU05090.1"/>
    <property type="molecule type" value="Genomic_DNA"/>
</dbReference>
<organism evidence="2 3">
    <name type="scientific">Novosphingobium umbonatum</name>
    <dbReference type="NCBI Taxonomy" id="1908524"/>
    <lineage>
        <taxon>Bacteria</taxon>
        <taxon>Pseudomonadati</taxon>
        <taxon>Pseudomonadota</taxon>
        <taxon>Alphaproteobacteria</taxon>
        <taxon>Sphingomonadales</taxon>
        <taxon>Sphingomonadaceae</taxon>
        <taxon>Novosphingobium</taxon>
    </lineage>
</organism>
<comment type="caution">
    <text evidence="2">The sequence shown here is derived from an EMBL/GenBank/DDBJ whole genome shotgun (WGS) entry which is preliminary data.</text>
</comment>
<feature type="region of interest" description="Disordered" evidence="1">
    <location>
        <begin position="34"/>
        <end position="62"/>
    </location>
</feature>
<gene>
    <name evidence="2" type="ORF">EOE18_10195</name>
</gene>
<evidence type="ECO:0000256" key="1">
    <source>
        <dbReference type="SAM" id="MobiDB-lite"/>
    </source>
</evidence>
<sequence>MSMTINPPAAPIAVQANTAAQGKLAEASVALATGKSKGGSDGEGQLAAPPQGQLGASVTLYA</sequence>
<name>A0A3S2VDA8_9SPHN</name>
<dbReference type="AlphaFoldDB" id="A0A3S2VDA8"/>
<keyword evidence="3" id="KW-1185">Reference proteome</keyword>
<reference evidence="2 3" key="1">
    <citation type="submission" date="2019-01" db="EMBL/GenBank/DDBJ databases">
        <authorList>
            <person name="Chen W.-M."/>
        </authorList>
    </citation>
    <scope>NUCLEOTIDE SEQUENCE [LARGE SCALE GENOMIC DNA]</scope>
    <source>
        <strain evidence="2 3">FSY-9</strain>
    </source>
</reference>
<dbReference type="Proteomes" id="UP000282837">
    <property type="component" value="Unassembled WGS sequence"/>
</dbReference>
<protein>
    <submittedName>
        <fullName evidence="2">Uncharacterized protein</fullName>
    </submittedName>
</protein>
<evidence type="ECO:0000313" key="2">
    <source>
        <dbReference type="EMBL" id="RVU05090.1"/>
    </source>
</evidence>
<accession>A0A3S2VDA8</accession>
<evidence type="ECO:0000313" key="3">
    <source>
        <dbReference type="Proteomes" id="UP000282837"/>
    </source>
</evidence>
<proteinExistence type="predicted"/>